<dbReference type="Gene3D" id="2.40.110.10">
    <property type="entry name" value="Butyryl-CoA Dehydrogenase, subunit A, domain 2"/>
    <property type="match status" value="1"/>
</dbReference>
<evidence type="ECO:0000313" key="11">
    <source>
        <dbReference type="Proteomes" id="UP000015351"/>
    </source>
</evidence>
<dbReference type="Pfam" id="PF02770">
    <property type="entry name" value="Acyl-CoA_dh_M"/>
    <property type="match status" value="1"/>
</dbReference>
<dbReference type="eggNOG" id="COG1960">
    <property type="taxonomic scope" value="Bacteria"/>
</dbReference>
<gene>
    <name evidence="10" type="ORF">thalar_02659</name>
</gene>
<dbReference type="InterPro" id="IPR046373">
    <property type="entry name" value="Acyl-CoA_Oxase/DH_mid-dom_sf"/>
</dbReference>
<dbReference type="FunFam" id="1.10.540.10:FF:000026">
    <property type="entry name" value="Acyl-CoA dehydrogenase medium chain"/>
    <property type="match status" value="1"/>
</dbReference>
<proteinExistence type="inferred from homology"/>
<dbReference type="FunFam" id="1.20.140.10:FF:000001">
    <property type="entry name" value="Acyl-CoA dehydrogenase"/>
    <property type="match status" value="1"/>
</dbReference>
<feature type="domain" description="Acyl-CoA dehydrogenase/oxidase C-terminal" evidence="7">
    <location>
        <begin position="413"/>
        <end position="562"/>
    </location>
</feature>
<dbReference type="InterPro" id="IPR009100">
    <property type="entry name" value="AcylCoA_DH/oxidase_NM_dom_sf"/>
</dbReference>
<evidence type="ECO:0000256" key="1">
    <source>
        <dbReference type="ARBA" id="ARBA00001974"/>
    </source>
</evidence>
<dbReference type="EMBL" id="AONI01000015">
    <property type="protein sequence ID" value="EPX76940.1"/>
    <property type="molecule type" value="Genomic_DNA"/>
</dbReference>
<dbReference type="Gene3D" id="1.20.140.10">
    <property type="entry name" value="Butyryl-CoA Dehydrogenase, subunit A, domain 3"/>
    <property type="match status" value="1"/>
</dbReference>
<dbReference type="AlphaFoldDB" id="S9RFR5"/>
<evidence type="ECO:0000259" key="7">
    <source>
        <dbReference type="Pfam" id="PF00441"/>
    </source>
</evidence>
<keyword evidence="11" id="KW-1185">Reference proteome</keyword>
<comment type="cofactor">
    <cofactor evidence="1 6">
        <name>FAD</name>
        <dbReference type="ChEBI" id="CHEBI:57692"/>
    </cofactor>
</comment>
<organism evidence="10 11">
    <name type="scientific">Litoreibacter arenae DSM 19593</name>
    <dbReference type="NCBI Taxonomy" id="1123360"/>
    <lineage>
        <taxon>Bacteria</taxon>
        <taxon>Pseudomonadati</taxon>
        <taxon>Pseudomonadota</taxon>
        <taxon>Alphaproteobacteria</taxon>
        <taxon>Rhodobacterales</taxon>
        <taxon>Roseobacteraceae</taxon>
        <taxon>Litoreibacter</taxon>
    </lineage>
</organism>
<dbReference type="InterPro" id="IPR037069">
    <property type="entry name" value="AcylCoA_DH/ox_N_sf"/>
</dbReference>
<sequence length="563" mass="61951">MAHDGQDMTLSTPTQIVLPDLLKLTSAALPPLSDLLDRAKDAVRAQVTENGRVSAKLIEQNQTAAHGLAWLATYIQSLTQMQHWAEKLTEAGKFSEVEQLIHQIAFGEYLWQIYGGIPMSQSEILRLQDIGLSQDDQRGLMTSEIMTLSQSGNTQAARTRLVELMQERSAEIITGASGLDEELEMIREQFRRFSIEKVEPHAHDWHLKDELIPMEIIEELAEMGVFGLTIPEEFGGFGLSKASMVVVSEELSRGYIGVGSLGTRSEIAAELILCGGTDAQKEKWLPKLASGETLPTAVFTEPNTGSDLGALRTRAVKDGDDYKVTGNKTWITHAARTHFMTLLARTDPATTDYKGLSMFIAEKTPGTDENPFPTDGMTGGEIEVLGYRGMKEYELAFDNFHVKGENLLGGAEGQGFKQLMQTFESARIQTAARAIGVAQAALDVAMQYAEDRKQFGKSLIEFPRVSGKIAMMAVETMIARQLTYFSADEKDHDRRCDLEAGMAKLLGARVAWASADNALQIHGGNGFALEYKISRILCDARILNIFEGAAEIQAQVIARRLLD</sequence>
<protein>
    <submittedName>
        <fullName evidence="10">Methylsuccinyl-CoA dehydrogenase</fullName>
    </submittedName>
</protein>
<accession>S9RFR5</accession>
<evidence type="ECO:0000256" key="6">
    <source>
        <dbReference type="RuleBase" id="RU362125"/>
    </source>
</evidence>
<dbReference type="Pfam" id="PF02771">
    <property type="entry name" value="Acyl-CoA_dh_N"/>
    <property type="match status" value="1"/>
</dbReference>
<dbReference type="SUPFAM" id="SSF47203">
    <property type="entry name" value="Acyl-CoA dehydrogenase C-terminal domain-like"/>
    <property type="match status" value="1"/>
</dbReference>
<name>S9RFR5_9RHOB</name>
<evidence type="ECO:0000256" key="3">
    <source>
        <dbReference type="ARBA" id="ARBA00022630"/>
    </source>
</evidence>
<dbReference type="RefSeq" id="WP_021102011.1">
    <property type="nucleotide sequence ID" value="NZ_KE557314.1"/>
</dbReference>
<dbReference type="PROSITE" id="PS00073">
    <property type="entry name" value="ACYL_COA_DH_2"/>
    <property type="match status" value="1"/>
</dbReference>
<dbReference type="STRING" id="1123360.thalar_02659"/>
<dbReference type="SUPFAM" id="SSF56645">
    <property type="entry name" value="Acyl-CoA dehydrogenase NM domain-like"/>
    <property type="match status" value="1"/>
</dbReference>
<dbReference type="InterPro" id="IPR013786">
    <property type="entry name" value="AcylCoA_DH/ox_N"/>
</dbReference>
<dbReference type="PATRIC" id="fig|1123360.3.peg.2635"/>
<dbReference type="GO" id="GO:0050660">
    <property type="term" value="F:flavin adenine dinucleotide binding"/>
    <property type="evidence" value="ECO:0007669"/>
    <property type="project" value="InterPro"/>
</dbReference>
<evidence type="ECO:0000256" key="2">
    <source>
        <dbReference type="ARBA" id="ARBA00009347"/>
    </source>
</evidence>
<dbReference type="FunFam" id="2.40.110.10:FF:000015">
    <property type="entry name" value="Acyl-CoA dehydrogenase"/>
    <property type="match status" value="1"/>
</dbReference>
<keyword evidence="3 6" id="KW-0285">Flavoprotein</keyword>
<dbReference type="InterPro" id="IPR006091">
    <property type="entry name" value="Acyl-CoA_Oxase/DH_mid-dom"/>
</dbReference>
<dbReference type="Pfam" id="PF00441">
    <property type="entry name" value="Acyl-CoA_dh_1"/>
    <property type="match status" value="1"/>
</dbReference>
<evidence type="ECO:0000259" key="8">
    <source>
        <dbReference type="Pfam" id="PF02770"/>
    </source>
</evidence>
<keyword evidence="4 6" id="KW-0274">FAD</keyword>
<dbReference type="GO" id="GO:0003995">
    <property type="term" value="F:acyl-CoA dehydrogenase activity"/>
    <property type="evidence" value="ECO:0007669"/>
    <property type="project" value="InterPro"/>
</dbReference>
<evidence type="ECO:0000256" key="4">
    <source>
        <dbReference type="ARBA" id="ARBA00022827"/>
    </source>
</evidence>
<dbReference type="PANTHER" id="PTHR43884:SF25">
    <property type="entry name" value="ACYL-COA DEHYDROGENASE YDBM-RELATED"/>
    <property type="match status" value="1"/>
</dbReference>
<feature type="domain" description="Acyl-CoA dehydrogenase/oxidase N-terminal" evidence="9">
    <location>
        <begin position="181"/>
        <end position="292"/>
    </location>
</feature>
<evidence type="ECO:0000259" key="9">
    <source>
        <dbReference type="Pfam" id="PF02771"/>
    </source>
</evidence>
<dbReference type="InterPro" id="IPR009075">
    <property type="entry name" value="AcylCo_DH/oxidase_C"/>
</dbReference>
<evidence type="ECO:0000256" key="5">
    <source>
        <dbReference type="ARBA" id="ARBA00023002"/>
    </source>
</evidence>
<dbReference type="HOGENOM" id="CLU_018204_3_5_5"/>
<feature type="domain" description="Acyl-CoA oxidase/dehydrogenase middle" evidence="8">
    <location>
        <begin position="298"/>
        <end position="399"/>
    </location>
</feature>
<evidence type="ECO:0000313" key="10">
    <source>
        <dbReference type="EMBL" id="EPX76940.1"/>
    </source>
</evidence>
<comment type="similarity">
    <text evidence="2 6">Belongs to the acyl-CoA dehydrogenase family.</text>
</comment>
<dbReference type="OrthoDB" id="9775090at2"/>
<dbReference type="Proteomes" id="UP000015351">
    <property type="component" value="Unassembled WGS sequence"/>
</dbReference>
<comment type="caution">
    <text evidence="10">The sequence shown here is derived from an EMBL/GenBank/DDBJ whole genome shotgun (WGS) entry which is preliminary data.</text>
</comment>
<dbReference type="InterPro" id="IPR006089">
    <property type="entry name" value="Acyl-CoA_DH_CS"/>
</dbReference>
<keyword evidence="5 6" id="KW-0560">Oxidoreductase</keyword>
<dbReference type="Gene3D" id="1.10.540.10">
    <property type="entry name" value="Acyl-CoA dehydrogenase/oxidase, N-terminal domain"/>
    <property type="match status" value="1"/>
</dbReference>
<dbReference type="InterPro" id="IPR036250">
    <property type="entry name" value="AcylCo_DH-like_C"/>
</dbReference>
<reference evidence="11" key="1">
    <citation type="journal article" date="2013" name="Stand. Genomic Sci.">
        <title>Genome sequence of the Litoreibacter arenae type strain (DSM 19593(T)), a member of the Roseobacter clade isolated from sea sand.</title>
        <authorList>
            <person name="Riedel T."/>
            <person name="Fiebig A."/>
            <person name="Petersen J."/>
            <person name="Gronow S."/>
            <person name="Kyrpides N.C."/>
            <person name="Goker M."/>
            <person name="Klenk H.P."/>
        </authorList>
    </citation>
    <scope>NUCLEOTIDE SEQUENCE [LARGE SCALE GENOMIC DNA]</scope>
    <source>
        <strain evidence="11">DSM 19593</strain>
    </source>
</reference>
<dbReference type="PANTHER" id="PTHR43884">
    <property type="entry name" value="ACYL-COA DEHYDROGENASE"/>
    <property type="match status" value="1"/>
</dbReference>